<organism evidence="2 3">
    <name type="scientific">Rhodocollybia butyracea</name>
    <dbReference type="NCBI Taxonomy" id="206335"/>
    <lineage>
        <taxon>Eukaryota</taxon>
        <taxon>Fungi</taxon>
        <taxon>Dikarya</taxon>
        <taxon>Basidiomycota</taxon>
        <taxon>Agaricomycotina</taxon>
        <taxon>Agaricomycetes</taxon>
        <taxon>Agaricomycetidae</taxon>
        <taxon>Agaricales</taxon>
        <taxon>Marasmiineae</taxon>
        <taxon>Omphalotaceae</taxon>
        <taxon>Rhodocollybia</taxon>
    </lineage>
</organism>
<feature type="transmembrane region" description="Helical" evidence="1">
    <location>
        <begin position="16"/>
        <end position="34"/>
    </location>
</feature>
<keyword evidence="1" id="KW-1133">Transmembrane helix</keyword>
<reference evidence="2" key="1">
    <citation type="submission" date="2020-11" db="EMBL/GenBank/DDBJ databases">
        <authorList>
            <consortium name="DOE Joint Genome Institute"/>
            <person name="Ahrendt S."/>
            <person name="Riley R."/>
            <person name="Andreopoulos W."/>
            <person name="Labutti K."/>
            <person name="Pangilinan J."/>
            <person name="Ruiz-Duenas F.J."/>
            <person name="Barrasa J.M."/>
            <person name="Sanchez-Garcia M."/>
            <person name="Camarero S."/>
            <person name="Miyauchi S."/>
            <person name="Serrano A."/>
            <person name="Linde D."/>
            <person name="Babiker R."/>
            <person name="Drula E."/>
            <person name="Ayuso-Fernandez I."/>
            <person name="Pacheco R."/>
            <person name="Padilla G."/>
            <person name="Ferreira P."/>
            <person name="Barriuso J."/>
            <person name="Kellner H."/>
            <person name="Castanera R."/>
            <person name="Alfaro M."/>
            <person name="Ramirez L."/>
            <person name="Pisabarro A.G."/>
            <person name="Kuo A."/>
            <person name="Tritt A."/>
            <person name="Lipzen A."/>
            <person name="He G."/>
            <person name="Yan M."/>
            <person name="Ng V."/>
            <person name="Cullen D."/>
            <person name="Martin F."/>
            <person name="Rosso M.-N."/>
            <person name="Henrissat B."/>
            <person name="Hibbett D."/>
            <person name="Martinez A.T."/>
            <person name="Grigoriev I.V."/>
        </authorList>
    </citation>
    <scope>NUCLEOTIDE SEQUENCE</scope>
    <source>
        <strain evidence="2">AH 40177</strain>
    </source>
</reference>
<keyword evidence="3" id="KW-1185">Reference proteome</keyword>
<dbReference type="EMBL" id="JADNRY010000490">
    <property type="protein sequence ID" value="KAF9048155.1"/>
    <property type="molecule type" value="Genomic_DNA"/>
</dbReference>
<evidence type="ECO:0000313" key="2">
    <source>
        <dbReference type="EMBL" id="KAF9048155.1"/>
    </source>
</evidence>
<evidence type="ECO:0000313" key="3">
    <source>
        <dbReference type="Proteomes" id="UP000772434"/>
    </source>
</evidence>
<sequence length="91" mass="11036">MFSHWLRARTQDHLESPTFFCTFCTTVCSIYYVVYSSISCRYLLMYQYFRMHSDFKLPILFTWRLLLVVPTFAYTRAVGQVQETVNIQYKY</sequence>
<feature type="transmembrane region" description="Helical" evidence="1">
    <location>
        <begin position="55"/>
        <end position="74"/>
    </location>
</feature>
<comment type="caution">
    <text evidence="2">The sequence shown here is derived from an EMBL/GenBank/DDBJ whole genome shotgun (WGS) entry which is preliminary data.</text>
</comment>
<keyword evidence="1" id="KW-0812">Transmembrane</keyword>
<proteinExistence type="predicted"/>
<protein>
    <submittedName>
        <fullName evidence="2">Uncharacterized protein</fullName>
    </submittedName>
</protein>
<keyword evidence="1" id="KW-0472">Membrane</keyword>
<dbReference type="AlphaFoldDB" id="A0A9P5TXT7"/>
<gene>
    <name evidence="2" type="ORF">BDP27DRAFT_1346090</name>
</gene>
<name>A0A9P5TXT7_9AGAR</name>
<dbReference type="Proteomes" id="UP000772434">
    <property type="component" value="Unassembled WGS sequence"/>
</dbReference>
<accession>A0A9P5TXT7</accession>
<evidence type="ECO:0000256" key="1">
    <source>
        <dbReference type="SAM" id="Phobius"/>
    </source>
</evidence>